<dbReference type="EMBL" id="LT670847">
    <property type="protein sequence ID" value="SHM32569.1"/>
    <property type="molecule type" value="Genomic_DNA"/>
</dbReference>
<feature type="domain" description="Histidine kinase" evidence="12">
    <location>
        <begin position="239"/>
        <end position="440"/>
    </location>
</feature>
<evidence type="ECO:0000256" key="4">
    <source>
        <dbReference type="ARBA" id="ARBA00022553"/>
    </source>
</evidence>
<evidence type="ECO:0000256" key="1">
    <source>
        <dbReference type="ARBA" id="ARBA00000085"/>
    </source>
</evidence>
<evidence type="ECO:0000256" key="3">
    <source>
        <dbReference type="ARBA" id="ARBA00012438"/>
    </source>
</evidence>
<dbReference type="PRINTS" id="PR00344">
    <property type="entry name" value="BCTRLSENSOR"/>
</dbReference>
<accession>A0A1M7HW00</accession>
<dbReference type="AlphaFoldDB" id="A0A1M7HW00"/>
<feature type="domain" description="HAMP" evidence="13">
    <location>
        <begin position="180"/>
        <end position="231"/>
    </location>
</feature>
<dbReference type="InParanoid" id="A0A1M7HW00"/>
<evidence type="ECO:0000256" key="8">
    <source>
        <dbReference type="ARBA" id="ARBA00022989"/>
    </source>
</evidence>
<keyword evidence="5" id="KW-0808">Transferase</keyword>
<keyword evidence="6 11" id="KW-0812">Transmembrane</keyword>
<keyword evidence="9" id="KW-0902">Two-component regulatory system</keyword>
<dbReference type="EC" id="2.7.13.3" evidence="3"/>
<dbReference type="PANTHER" id="PTHR45436">
    <property type="entry name" value="SENSOR HISTIDINE KINASE YKOH"/>
    <property type="match status" value="1"/>
</dbReference>
<dbReference type="InterPro" id="IPR036890">
    <property type="entry name" value="HATPase_C_sf"/>
</dbReference>
<dbReference type="PROSITE" id="PS50885">
    <property type="entry name" value="HAMP"/>
    <property type="match status" value="1"/>
</dbReference>
<keyword evidence="15" id="KW-1185">Reference proteome</keyword>
<feature type="transmembrane region" description="Helical" evidence="11">
    <location>
        <begin position="12"/>
        <end position="35"/>
    </location>
</feature>
<sequence length="450" mass="50686">MFHINRRSLRFRLLAWLGGVALVAVSVTWILHGFLLQNLAREFLGGRLQREAEHAILQLKQDRVGVPTTLDSVSRGYQVFHHLYVLRINDTVSASDSHWQRTLDPLLDDSSDALLEVTKGEHHLLVYRRHFEWQDTTGVLLIGEDFSRVEAGLATLHWWVGGIAASLLLLLVTLNMLAVNRGLTPLWQLRKQLEALQKGERQRLSLTAPAELDALVAQLNRFMDDIDLRLQRSRDSVANLSHAMKTPLAAVTQVLRGGRPIDDERRHKLLMRIEDINAQLDSELRRSRIAGPNAGRMANITHDSTRLIDMFRCLYPGKQFRLIHTAHDQEQIPIEAYDFSEILGIVFDNAGKWAENDVVLEITTSANMLIFTFDDDGPGVSDTDLARLGQRGTRLDERHPGYGLGLSILTQLVAHYAGQSRFTHSPLGGLRVEVALPLPDDSTAPSIFHF</sequence>
<evidence type="ECO:0000256" key="10">
    <source>
        <dbReference type="ARBA" id="ARBA00023136"/>
    </source>
</evidence>
<proteinExistence type="predicted"/>
<protein>
    <recommendedName>
        <fullName evidence="3">histidine kinase</fullName>
        <ecNumber evidence="3">2.7.13.3</ecNumber>
    </recommendedName>
</protein>
<dbReference type="InterPro" id="IPR003594">
    <property type="entry name" value="HATPase_dom"/>
</dbReference>
<evidence type="ECO:0000259" key="12">
    <source>
        <dbReference type="PROSITE" id="PS50109"/>
    </source>
</evidence>
<dbReference type="SUPFAM" id="SSF55874">
    <property type="entry name" value="ATPase domain of HSP90 chaperone/DNA topoisomerase II/histidine kinase"/>
    <property type="match status" value="1"/>
</dbReference>
<dbReference type="GO" id="GO:0004673">
    <property type="term" value="F:protein histidine kinase activity"/>
    <property type="evidence" value="ECO:0007669"/>
    <property type="project" value="UniProtKB-EC"/>
</dbReference>
<gene>
    <name evidence="14" type="ORF">SAMN05878437_2378</name>
</gene>
<evidence type="ECO:0000313" key="14">
    <source>
        <dbReference type="EMBL" id="SHM32569.1"/>
    </source>
</evidence>
<dbReference type="Proteomes" id="UP000190911">
    <property type="component" value="Chromosome I"/>
</dbReference>
<organism evidence="14 15">
    <name type="scientific">Vreelandella subglaciescola</name>
    <dbReference type="NCBI Taxonomy" id="29571"/>
    <lineage>
        <taxon>Bacteria</taxon>
        <taxon>Pseudomonadati</taxon>
        <taxon>Pseudomonadota</taxon>
        <taxon>Gammaproteobacteria</taxon>
        <taxon>Oceanospirillales</taxon>
        <taxon>Halomonadaceae</taxon>
        <taxon>Vreelandella</taxon>
    </lineage>
</organism>
<dbReference type="InterPro" id="IPR005467">
    <property type="entry name" value="His_kinase_dom"/>
</dbReference>
<dbReference type="PROSITE" id="PS50109">
    <property type="entry name" value="HIS_KIN"/>
    <property type="match status" value="1"/>
</dbReference>
<comment type="catalytic activity">
    <reaction evidence="1">
        <text>ATP + protein L-histidine = ADP + protein N-phospho-L-histidine.</text>
        <dbReference type="EC" id="2.7.13.3"/>
    </reaction>
</comment>
<evidence type="ECO:0000256" key="7">
    <source>
        <dbReference type="ARBA" id="ARBA00022777"/>
    </source>
</evidence>
<evidence type="ECO:0000313" key="15">
    <source>
        <dbReference type="Proteomes" id="UP000190911"/>
    </source>
</evidence>
<evidence type="ECO:0000259" key="13">
    <source>
        <dbReference type="PROSITE" id="PS50885"/>
    </source>
</evidence>
<dbReference type="InterPro" id="IPR004358">
    <property type="entry name" value="Sig_transdc_His_kin-like_C"/>
</dbReference>
<dbReference type="SMART" id="SM00387">
    <property type="entry name" value="HATPase_c"/>
    <property type="match status" value="1"/>
</dbReference>
<name>A0A1M7HW00_9GAMM</name>
<dbReference type="FunCoup" id="A0A1M7HW00">
    <property type="interactions" value="91"/>
</dbReference>
<dbReference type="OrthoDB" id="9809567at2"/>
<evidence type="ECO:0000256" key="6">
    <source>
        <dbReference type="ARBA" id="ARBA00022692"/>
    </source>
</evidence>
<evidence type="ECO:0000256" key="5">
    <source>
        <dbReference type="ARBA" id="ARBA00022679"/>
    </source>
</evidence>
<dbReference type="Gene3D" id="1.10.287.130">
    <property type="match status" value="1"/>
</dbReference>
<keyword evidence="8 11" id="KW-1133">Transmembrane helix</keyword>
<dbReference type="PANTHER" id="PTHR45436:SF5">
    <property type="entry name" value="SENSOR HISTIDINE KINASE TRCS"/>
    <property type="match status" value="1"/>
</dbReference>
<evidence type="ECO:0000256" key="2">
    <source>
        <dbReference type="ARBA" id="ARBA00004370"/>
    </source>
</evidence>
<dbReference type="STRING" id="29571.SAMN05878437_2378"/>
<dbReference type="GO" id="GO:0005886">
    <property type="term" value="C:plasma membrane"/>
    <property type="evidence" value="ECO:0007669"/>
    <property type="project" value="TreeGrafter"/>
</dbReference>
<comment type="subcellular location">
    <subcellularLocation>
        <location evidence="2">Membrane</location>
    </subcellularLocation>
</comment>
<evidence type="ECO:0000256" key="11">
    <source>
        <dbReference type="SAM" id="Phobius"/>
    </source>
</evidence>
<keyword evidence="7 14" id="KW-0418">Kinase</keyword>
<evidence type="ECO:0000256" key="9">
    <source>
        <dbReference type="ARBA" id="ARBA00023012"/>
    </source>
</evidence>
<dbReference type="InterPro" id="IPR050428">
    <property type="entry name" value="TCS_sensor_his_kinase"/>
</dbReference>
<keyword evidence="10 11" id="KW-0472">Membrane</keyword>
<dbReference type="InterPro" id="IPR003660">
    <property type="entry name" value="HAMP_dom"/>
</dbReference>
<reference evidence="14 15" key="1">
    <citation type="submission" date="2016-11" db="EMBL/GenBank/DDBJ databases">
        <authorList>
            <person name="Jaros S."/>
            <person name="Januszkiewicz K."/>
            <person name="Wedrychowicz H."/>
        </authorList>
    </citation>
    <scope>NUCLEOTIDE SEQUENCE [LARGE SCALE GENOMIC DNA]</scope>
    <source>
        <strain evidence="14 15">ACAM 12</strain>
    </source>
</reference>
<dbReference type="Gene3D" id="3.30.565.10">
    <property type="entry name" value="Histidine kinase-like ATPase, C-terminal domain"/>
    <property type="match status" value="1"/>
</dbReference>
<dbReference type="Pfam" id="PF02518">
    <property type="entry name" value="HATPase_c"/>
    <property type="match status" value="1"/>
</dbReference>
<dbReference type="GO" id="GO:0000160">
    <property type="term" value="P:phosphorelay signal transduction system"/>
    <property type="evidence" value="ECO:0007669"/>
    <property type="project" value="UniProtKB-KW"/>
</dbReference>
<keyword evidence="4" id="KW-0597">Phosphoprotein</keyword>